<dbReference type="Proteomes" id="UP001168990">
    <property type="component" value="Unassembled WGS sequence"/>
</dbReference>
<dbReference type="PANTHER" id="PTHR33480">
    <property type="entry name" value="SET DOMAIN-CONTAINING PROTEIN-RELATED"/>
    <property type="match status" value="1"/>
</dbReference>
<gene>
    <name evidence="2" type="ORF">PV328_011705</name>
</gene>
<reference evidence="2" key="1">
    <citation type="journal article" date="2023" name="bioRxiv">
        <title>Scaffold-level genome assemblies of two parasitoid biocontrol wasps reveal the parthenogenesis mechanism and an associated novel virus.</title>
        <authorList>
            <person name="Inwood S."/>
            <person name="Skelly J."/>
            <person name="Guhlin J."/>
            <person name="Harrop T."/>
            <person name="Goldson S."/>
            <person name="Dearden P."/>
        </authorList>
    </citation>
    <scope>NUCLEOTIDE SEQUENCE</scope>
    <source>
        <strain evidence="2">Irish</strain>
        <tissue evidence="2">Whole body</tissue>
    </source>
</reference>
<dbReference type="GO" id="GO:0003677">
    <property type="term" value="F:DNA binding"/>
    <property type="evidence" value="ECO:0007669"/>
    <property type="project" value="InterPro"/>
</dbReference>
<evidence type="ECO:0000313" key="2">
    <source>
        <dbReference type="EMBL" id="KAK0157244.1"/>
    </source>
</evidence>
<dbReference type="AlphaFoldDB" id="A0AA39EUT5"/>
<comment type="caution">
    <text evidence="2">The sequence shown here is derived from an EMBL/GenBank/DDBJ whole genome shotgun (WGS) entry which is preliminary data.</text>
</comment>
<dbReference type="InterPro" id="IPR011010">
    <property type="entry name" value="DNA_brk_join_enz"/>
</dbReference>
<evidence type="ECO:0000313" key="3">
    <source>
        <dbReference type="Proteomes" id="UP001168990"/>
    </source>
</evidence>
<sequence length="794" mass="92025">MAISFDLPVIQETSSLLEFANNMDQSNNFQDISFSHSVNLENAGTEDNDNVGSCRISGNETSDSSYHPDTDESSDDDIIKSRNSTASMKENNNDSCATQNNTNLEASISFKYSAPDDINMVVKTVESGTKKDFCVYCQTEQTKLYRHLQRKHRNVKEVQDLLALAKLHPERRALIKKIRKNGQYLFNTNPDINTGELKVMRRPNAKYNKNASDFALCPQCKGNYSKSTLRYHYRRCSKKNSTKKRSILTKSRKISNRIHKSACQILRERVFPTMRDDNITKSIRYDELAIEFGNKLCSKYRDPHFYDMIRQKLRQIGRLFVELKTENDRIDDLFSVFIPENYDVCVTVIRRLAGLNESETSFKTPSLATSLGTLLKQVCNRCIFILSKHGKKEERDLAKEFLICLTEDYSSSVARTAVETQFKNKRHNKKLLPSQDDIKKLEHHLSDAMKTAHESLKQKFSLNSWEKLAESCLLSIQLFNRRRAGEIERALIEDFNNYQRVNESTIGTSYQSLNKDERRAAEKYLRFTMRGKLGRTVPVLIHNQMLQNLQLLLSYRNKANVDPKNPYLFGISGTLKGDYRYLRACDLMRKYSKECGASHPERLRGTNLRKHIATMCTNLNLQDHEVSDLATFIGHADKIHKEHYRQPILCREIFQISKLLEIMHPNNDEDEEESDEETNNFEDNNSSHLPTCEQSSTFECHTDENQSSTLFAEVISTQKKKRSTSPFGKCVRRRWNMEEKNIVGRTFKNHINSQSQPSFKEIQKLKNERPDVLRDRSCAMIKAWVNNQMKKQKN</sequence>
<dbReference type="SUPFAM" id="SSF56349">
    <property type="entry name" value="DNA breaking-rejoining enzymes"/>
    <property type="match status" value="1"/>
</dbReference>
<organism evidence="2 3">
    <name type="scientific">Microctonus aethiopoides</name>
    <dbReference type="NCBI Taxonomy" id="144406"/>
    <lineage>
        <taxon>Eukaryota</taxon>
        <taxon>Metazoa</taxon>
        <taxon>Ecdysozoa</taxon>
        <taxon>Arthropoda</taxon>
        <taxon>Hexapoda</taxon>
        <taxon>Insecta</taxon>
        <taxon>Pterygota</taxon>
        <taxon>Neoptera</taxon>
        <taxon>Endopterygota</taxon>
        <taxon>Hymenoptera</taxon>
        <taxon>Apocrita</taxon>
        <taxon>Ichneumonoidea</taxon>
        <taxon>Braconidae</taxon>
        <taxon>Euphorinae</taxon>
        <taxon>Microctonus</taxon>
    </lineage>
</organism>
<dbReference type="EMBL" id="JAQQBS010001426">
    <property type="protein sequence ID" value="KAK0157244.1"/>
    <property type="molecule type" value="Genomic_DNA"/>
</dbReference>
<keyword evidence="3" id="KW-1185">Reference proteome</keyword>
<feature type="region of interest" description="Disordered" evidence="1">
    <location>
        <begin position="667"/>
        <end position="688"/>
    </location>
</feature>
<feature type="compositionally biased region" description="Polar residues" evidence="1">
    <location>
        <begin position="56"/>
        <end position="67"/>
    </location>
</feature>
<evidence type="ECO:0000256" key="1">
    <source>
        <dbReference type="SAM" id="MobiDB-lite"/>
    </source>
</evidence>
<dbReference type="PANTHER" id="PTHR33480:SF1">
    <property type="entry name" value="TYR RECOMBINASE DOMAIN-CONTAINING PROTEIN"/>
    <property type="match status" value="1"/>
</dbReference>
<reference evidence="2" key="2">
    <citation type="submission" date="2023-03" db="EMBL/GenBank/DDBJ databases">
        <authorList>
            <person name="Inwood S.N."/>
            <person name="Skelly J.G."/>
            <person name="Guhlin J."/>
            <person name="Harrop T.W.R."/>
            <person name="Goldson S.G."/>
            <person name="Dearden P.K."/>
        </authorList>
    </citation>
    <scope>NUCLEOTIDE SEQUENCE</scope>
    <source>
        <strain evidence="2">Irish</strain>
        <tissue evidence="2">Whole body</tissue>
    </source>
</reference>
<proteinExistence type="predicted"/>
<accession>A0AA39EUT5</accession>
<protein>
    <submittedName>
        <fullName evidence="2">Uncharacterized protein</fullName>
    </submittedName>
</protein>
<feature type="region of interest" description="Disordered" evidence="1">
    <location>
        <begin position="41"/>
        <end position="78"/>
    </location>
</feature>
<feature type="compositionally biased region" description="Acidic residues" evidence="1">
    <location>
        <begin position="668"/>
        <end position="680"/>
    </location>
</feature>
<name>A0AA39EUT5_9HYME</name>